<keyword evidence="4" id="KW-1185">Reference proteome</keyword>
<accession>A0A165E0P5</accession>
<feature type="compositionally biased region" description="Acidic residues" evidence="1">
    <location>
        <begin position="9"/>
        <end position="19"/>
    </location>
</feature>
<dbReference type="PANTHER" id="PTHR42101:SF1">
    <property type="entry name" value="LOW TEMPERATURE REQUIREMENT A"/>
    <property type="match status" value="1"/>
</dbReference>
<dbReference type="InParanoid" id="A0A165E0P5"/>
<evidence type="ECO:0008006" key="5">
    <source>
        <dbReference type="Google" id="ProtNLM"/>
    </source>
</evidence>
<protein>
    <recommendedName>
        <fullName evidence="5">Low temperature requirement protein A</fullName>
    </recommendedName>
</protein>
<feature type="transmembrane region" description="Helical" evidence="2">
    <location>
        <begin position="197"/>
        <end position="219"/>
    </location>
</feature>
<evidence type="ECO:0000256" key="1">
    <source>
        <dbReference type="SAM" id="MobiDB-lite"/>
    </source>
</evidence>
<organism evidence="3 4">
    <name type="scientific">Calocera cornea HHB12733</name>
    <dbReference type="NCBI Taxonomy" id="1353952"/>
    <lineage>
        <taxon>Eukaryota</taxon>
        <taxon>Fungi</taxon>
        <taxon>Dikarya</taxon>
        <taxon>Basidiomycota</taxon>
        <taxon>Agaricomycotina</taxon>
        <taxon>Dacrymycetes</taxon>
        <taxon>Dacrymycetales</taxon>
        <taxon>Dacrymycetaceae</taxon>
        <taxon>Calocera</taxon>
    </lineage>
</organism>
<dbReference type="OrthoDB" id="3243926at2759"/>
<sequence>MEEKREESSPEWETEEDREIEEKGYRSKLIPLIVRHGPTLPVDSSDQRWLAKHQRAPQWLDLLYDLVIVAILTVFTVNHEITGGKSTLVYFSYFVIIWWIWASQVLYDSRFEANDWVHRFFKFCQLGTFAFVGVTAKNFDPSNVIAPLSAASVNAGRESAGAASWTGVATSYAAGRFFLVLQYLFVLWTTHRHKRHLASLVVPPITALISAVLWGLSAGMTGNATAKVACAYSGLALEVAAAAILPMFPRYMKAPPEILSERYGALSLIIIGEGIIGIVRSFSSVMAGFGFSRASYAQCFCALVIISSLWQFLFHGFNAEIKMGRKRGLLWLILHFPLHFSILLLLTGMRNASTFGNIIHALDVVTDNMQTLFDDIDANNFSNTTASMEYLTVQFAKLSITPSWPDEIQGIMNEYSNPNNTIDPVVDIIQYQVQIYLAIATYYSVELSDEVHESAAHINALNTTRNPDSTTWNASYDADLALADDFDEAYQTDLGHGVLFFLPSSGGFLFVLSILHLLRAVPIGVHMWVAWGAQFAGGVGLGLLGLLDLGNKALSEDMTSPIPVYRLQQANWMLPVVAITFAILIFSESILMVLAARRDRRRRTPIIPRAEDEADADTRGRCILPRCRQ</sequence>
<dbReference type="InterPro" id="IPR010640">
    <property type="entry name" value="Low_temperature_requirement_A"/>
</dbReference>
<dbReference type="Pfam" id="PF06772">
    <property type="entry name" value="LtrA"/>
    <property type="match status" value="1"/>
</dbReference>
<evidence type="ECO:0000256" key="2">
    <source>
        <dbReference type="SAM" id="Phobius"/>
    </source>
</evidence>
<dbReference type="EMBL" id="KV424027">
    <property type="protein sequence ID" value="KZT53869.1"/>
    <property type="molecule type" value="Genomic_DNA"/>
</dbReference>
<name>A0A165E0P5_9BASI</name>
<dbReference type="PANTHER" id="PTHR42101">
    <property type="entry name" value="CHROMOSOME 16, WHOLE GENOME SHOTGUN SEQUENCE"/>
    <property type="match status" value="1"/>
</dbReference>
<keyword evidence="2" id="KW-1133">Transmembrane helix</keyword>
<feature type="region of interest" description="Disordered" evidence="1">
    <location>
        <begin position="1"/>
        <end position="21"/>
    </location>
</feature>
<proteinExistence type="predicted"/>
<dbReference type="AlphaFoldDB" id="A0A165E0P5"/>
<feature type="transmembrane region" description="Helical" evidence="2">
    <location>
        <begin position="231"/>
        <end position="251"/>
    </location>
</feature>
<feature type="transmembrane region" description="Helical" evidence="2">
    <location>
        <begin position="263"/>
        <end position="283"/>
    </location>
</feature>
<keyword evidence="2" id="KW-0472">Membrane</keyword>
<feature type="transmembrane region" description="Helical" evidence="2">
    <location>
        <begin position="525"/>
        <end position="547"/>
    </location>
</feature>
<dbReference type="STRING" id="1353952.A0A165E0P5"/>
<dbReference type="Proteomes" id="UP000076842">
    <property type="component" value="Unassembled WGS sequence"/>
</dbReference>
<feature type="transmembrane region" description="Helical" evidence="2">
    <location>
        <begin position="572"/>
        <end position="596"/>
    </location>
</feature>
<feature type="transmembrane region" description="Helical" evidence="2">
    <location>
        <begin position="498"/>
        <end position="518"/>
    </location>
</feature>
<feature type="transmembrane region" description="Helical" evidence="2">
    <location>
        <begin position="87"/>
        <end position="107"/>
    </location>
</feature>
<feature type="transmembrane region" description="Helical" evidence="2">
    <location>
        <begin position="295"/>
        <end position="317"/>
    </location>
</feature>
<gene>
    <name evidence="3" type="ORF">CALCODRAFT_35651</name>
</gene>
<feature type="transmembrane region" description="Helical" evidence="2">
    <location>
        <begin position="162"/>
        <end position="185"/>
    </location>
</feature>
<evidence type="ECO:0000313" key="4">
    <source>
        <dbReference type="Proteomes" id="UP000076842"/>
    </source>
</evidence>
<evidence type="ECO:0000313" key="3">
    <source>
        <dbReference type="EMBL" id="KZT53869.1"/>
    </source>
</evidence>
<keyword evidence="2" id="KW-0812">Transmembrane</keyword>
<feature type="transmembrane region" description="Helical" evidence="2">
    <location>
        <begin position="62"/>
        <end position="81"/>
    </location>
</feature>
<feature type="transmembrane region" description="Helical" evidence="2">
    <location>
        <begin position="329"/>
        <end position="347"/>
    </location>
</feature>
<reference evidence="3 4" key="1">
    <citation type="journal article" date="2016" name="Mol. Biol. Evol.">
        <title>Comparative Genomics of Early-Diverging Mushroom-Forming Fungi Provides Insights into the Origins of Lignocellulose Decay Capabilities.</title>
        <authorList>
            <person name="Nagy L.G."/>
            <person name="Riley R."/>
            <person name="Tritt A."/>
            <person name="Adam C."/>
            <person name="Daum C."/>
            <person name="Floudas D."/>
            <person name="Sun H."/>
            <person name="Yadav J.S."/>
            <person name="Pangilinan J."/>
            <person name="Larsson K.H."/>
            <person name="Matsuura K."/>
            <person name="Barry K."/>
            <person name="Labutti K."/>
            <person name="Kuo R."/>
            <person name="Ohm R.A."/>
            <person name="Bhattacharya S.S."/>
            <person name="Shirouzu T."/>
            <person name="Yoshinaga Y."/>
            <person name="Martin F.M."/>
            <person name="Grigoriev I.V."/>
            <person name="Hibbett D.S."/>
        </authorList>
    </citation>
    <scope>NUCLEOTIDE SEQUENCE [LARGE SCALE GENOMIC DNA]</scope>
    <source>
        <strain evidence="3 4">HHB12733</strain>
    </source>
</reference>